<reference evidence="1" key="1">
    <citation type="journal article" date="2021" name="PeerJ">
        <title>Extensive microbial diversity within the chicken gut microbiome revealed by metagenomics and culture.</title>
        <authorList>
            <person name="Gilroy R."/>
            <person name="Ravi A."/>
            <person name="Getino M."/>
            <person name="Pursley I."/>
            <person name="Horton D.L."/>
            <person name="Alikhan N.F."/>
            <person name="Baker D."/>
            <person name="Gharbi K."/>
            <person name="Hall N."/>
            <person name="Watson M."/>
            <person name="Adriaenssens E.M."/>
            <person name="Foster-Nyarko E."/>
            <person name="Jarju S."/>
            <person name="Secka A."/>
            <person name="Antonio M."/>
            <person name="Oren A."/>
            <person name="Chaudhuri R.R."/>
            <person name="La Ragione R."/>
            <person name="Hildebrand F."/>
            <person name="Pallen M.J."/>
        </authorList>
    </citation>
    <scope>NUCLEOTIDE SEQUENCE</scope>
    <source>
        <strain evidence="1">ChiHjej9B8-1298</strain>
    </source>
</reference>
<comment type="caution">
    <text evidence="1">The sequence shown here is derived from an EMBL/GenBank/DDBJ whole genome shotgun (WGS) entry which is preliminary data.</text>
</comment>
<dbReference type="EMBL" id="DXBX01000028">
    <property type="protein sequence ID" value="HIZ32672.1"/>
    <property type="molecule type" value="Genomic_DNA"/>
</dbReference>
<proteinExistence type="predicted"/>
<accession>A0A9D2E8A5</accession>
<gene>
    <name evidence="1" type="ORF">H9814_03870</name>
</gene>
<dbReference type="Pfam" id="PF05973">
    <property type="entry name" value="Gp49"/>
    <property type="match status" value="1"/>
</dbReference>
<name>A0A9D2E8A5_9BACE</name>
<dbReference type="AlphaFoldDB" id="A0A9D2E8A5"/>
<sequence>MRIPLFKLVLTREAEDFLRSLPLPARDKMAHNIQRIAKGERNSEIFKKLENTEIWEFRTLFNKTAYRLFAFWDTDEETLVIATHGIIKKTQKTPAKEIAKAEAIRKEYFKKK</sequence>
<dbReference type="Proteomes" id="UP000824028">
    <property type="component" value="Unassembled WGS sequence"/>
</dbReference>
<evidence type="ECO:0000313" key="2">
    <source>
        <dbReference type="Proteomes" id="UP000824028"/>
    </source>
</evidence>
<dbReference type="InterPro" id="IPR009241">
    <property type="entry name" value="HigB-like"/>
</dbReference>
<dbReference type="Gene3D" id="3.30.2310.20">
    <property type="entry name" value="RelE-like"/>
    <property type="match status" value="1"/>
</dbReference>
<dbReference type="InterPro" id="IPR035093">
    <property type="entry name" value="RelE/ParE_toxin_dom_sf"/>
</dbReference>
<protein>
    <submittedName>
        <fullName evidence="1">Type II toxin-antitoxin system RelE/ParE family toxin</fullName>
    </submittedName>
</protein>
<evidence type="ECO:0000313" key="1">
    <source>
        <dbReference type="EMBL" id="HIZ32672.1"/>
    </source>
</evidence>
<organism evidence="1 2">
    <name type="scientific">Candidatus Bacteroides merdigallinarum</name>
    <dbReference type="NCBI Taxonomy" id="2838473"/>
    <lineage>
        <taxon>Bacteria</taxon>
        <taxon>Pseudomonadati</taxon>
        <taxon>Bacteroidota</taxon>
        <taxon>Bacteroidia</taxon>
        <taxon>Bacteroidales</taxon>
        <taxon>Bacteroidaceae</taxon>
        <taxon>Bacteroides</taxon>
    </lineage>
</organism>
<reference evidence="1" key="2">
    <citation type="submission" date="2021-04" db="EMBL/GenBank/DDBJ databases">
        <authorList>
            <person name="Gilroy R."/>
        </authorList>
    </citation>
    <scope>NUCLEOTIDE SEQUENCE</scope>
    <source>
        <strain evidence="1">ChiHjej9B8-1298</strain>
    </source>
</reference>